<organism evidence="1 2">
    <name type="scientific">Prorocentrum cordatum</name>
    <dbReference type="NCBI Taxonomy" id="2364126"/>
    <lineage>
        <taxon>Eukaryota</taxon>
        <taxon>Sar</taxon>
        <taxon>Alveolata</taxon>
        <taxon>Dinophyceae</taxon>
        <taxon>Prorocentrales</taxon>
        <taxon>Prorocentraceae</taxon>
        <taxon>Prorocentrum</taxon>
    </lineage>
</organism>
<gene>
    <name evidence="1" type="ORF">PCOR1329_LOCUS73238</name>
</gene>
<evidence type="ECO:0000313" key="2">
    <source>
        <dbReference type="Proteomes" id="UP001189429"/>
    </source>
</evidence>
<reference evidence="1" key="1">
    <citation type="submission" date="2023-10" db="EMBL/GenBank/DDBJ databases">
        <authorList>
            <person name="Chen Y."/>
            <person name="Shah S."/>
            <person name="Dougan E. K."/>
            <person name="Thang M."/>
            <person name="Chan C."/>
        </authorList>
    </citation>
    <scope>NUCLEOTIDE SEQUENCE [LARGE SCALE GENOMIC DNA]</scope>
</reference>
<evidence type="ECO:0000313" key="1">
    <source>
        <dbReference type="EMBL" id="CAK0894104.1"/>
    </source>
</evidence>
<protein>
    <submittedName>
        <fullName evidence="1">Uncharacterized protein</fullName>
    </submittedName>
</protein>
<accession>A0ABN9X8Q3</accession>
<comment type="caution">
    <text evidence="1">The sequence shown here is derived from an EMBL/GenBank/DDBJ whole genome shotgun (WGS) entry which is preliminary data.</text>
</comment>
<sequence>MMVAELQRIQVSVHGLDGNEAGGPQIEDFAAGAPRLLEDTFACLAQRVLVLCVPAPGRRALAAWQEYHHDNLTVVDPLQQSPA</sequence>
<dbReference type="Proteomes" id="UP001189429">
    <property type="component" value="Unassembled WGS sequence"/>
</dbReference>
<proteinExistence type="predicted"/>
<dbReference type="EMBL" id="CAUYUJ010019846">
    <property type="protein sequence ID" value="CAK0894104.1"/>
    <property type="molecule type" value="Genomic_DNA"/>
</dbReference>
<name>A0ABN9X8Q3_9DINO</name>
<keyword evidence="2" id="KW-1185">Reference proteome</keyword>